<feature type="region of interest" description="Disordered" evidence="1">
    <location>
        <begin position="1"/>
        <end position="30"/>
    </location>
</feature>
<feature type="region of interest" description="Disordered" evidence="1">
    <location>
        <begin position="46"/>
        <end position="68"/>
    </location>
</feature>
<gene>
    <name evidence="2" type="ORF">DDQ41_26280</name>
</gene>
<feature type="compositionally biased region" description="Pro residues" evidence="1">
    <location>
        <begin position="1"/>
        <end position="28"/>
    </location>
</feature>
<keyword evidence="3" id="KW-1185">Reference proteome</keyword>
<protein>
    <recommendedName>
        <fullName evidence="4">Glycosyl hydrolase family protein</fullName>
    </recommendedName>
</protein>
<proteinExistence type="predicted"/>
<evidence type="ECO:0000256" key="1">
    <source>
        <dbReference type="SAM" id="MobiDB-lite"/>
    </source>
</evidence>
<name>A0ABM6VD52_9ACTN</name>
<evidence type="ECO:0000313" key="3">
    <source>
        <dbReference type="Proteomes" id="UP000245051"/>
    </source>
</evidence>
<reference evidence="2 3" key="1">
    <citation type="submission" date="2018-05" db="EMBL/GenBank/DDBJ databases">
        <title>Complete genome sequence of the Type Strain of Streptomyces spongiicola HNM0071, the producer of staurosporine.</title>
        <authorList>
            <person name="Zhou S."/>
            <person name="Huang X."/>
        </authorList>
    </citation>
    <scope>NUCLEOTIDE SEQUENCE [LARGE SCALE GENOMIC DNA]</scope>
    <source>
        <strain evidence="2 3">HNM0071</strain>
    </source>
</reference>
<sequence length="68" mass="6947">MTSPSPAPRSATPPSPPPPSPPPLPAFPPGFLWGATASAFRTGVAGLGRPEERPRAVRAPRLSGRVPA</sequence>
<dbReference type="EMBL" id="CP029254">
    <property type="protein sequence ID" value="AWK11847.1"/>
    <property type="molecule type" value="Genomic_DNA"/>
</dbReference>
<accession>A0ABM6VD52</accession>
<evidence type="ECO:0008006" key="4">
    <source>
        <dbReference type="Google" id="ProtNLM"/>
    </source>
</evidence>
<dbReference type="Proteomes" id="UP000245051">
    <property type="component" value="Chromosome"/>
</dbReference>
<evidence type="ECO:0000313" key="2">
    <source>
        <dbReference type="EMBL" id="AWK11847.1"/>
    </source>
</evidence>
<organism evidence="2 3">
    <name type="scientific">Streptomyces spongiicola</name>
    <dbReference type="NCBI Taxonomy" id="1690221"/>
    <lineage>
        <taxon>Bacteria</taxon>
        <taxon>Bacillati</taxon>
        <taxon>Actinomycetota</taxon>
        <taxon>Actinomycetes</taxon>
        <taxon>Kitasatosporales</taxon>
        <taxon>Streptomycetaceae</taxon>
        <taxon>Streptomyces</taxon>
    </lineage>
</organism>